<name>A0A439CSS1_9PEZI</name>
<accession>A0A439CSS1</accession>
<keyword evidence="8" id="KW-1185">Reference proteome</keyword>
<dbReference type="PRINTS" id="PR00420">
    <property type="entry name" value="RNGMNOXGNASE"/>
</dbReference>
<dbReference type="PANTHER" id="PTHR46720:SF3">
    <property type="entry name" value="FAD-BINDING DOMAIN-CONTAINING PROTEIN-RELATED"/>
    <property type="match status" value="1"/>
</dbReference>
<comment type="caution">
    <text evidence="7">The sequence shown here is derived from an EMBL/GenBank/DDBJ whole genome shotgun (WGS) entry which is preliminary data.</text>
</comment>
<gene>
    <name evidence="7" type="ORF">EKO27_g9908</name>
</gene>
<evidence type="ECO:0000256" key="2">
    <source>
        <dbReference type="ARBA" id="ARBA00007992"/>
    </source>
</evidence>
<dbReference type="InterPro" id="IPR036188">
    <property type="entry name" value="FAD/NAD-bd_sf"/>
</dbReference>
<dbReference type="AlphaFoldDB" id="A0A439CSS1"/>
<dbReference type="GO" id="GO:0071949">
    <property type="term" value="F:FAD binding"/>
    <property type="evidence" value="ECO:0007669"/>
    <property type="project" value="InterPro"/>
</dbReference>
<proteinExistence type="inferred from homology"/>
<feature type="domain" description="FAD-binding" evidence="6">
    <location>
        <begin position="8"/>
        <end position="368"/>
    </location>
</feature>
<reference evidence="7 8" key="1">
    <citation type="submission" date="2018-12" db="EMBL/GenBank/DDBJ databases">
        <title>Draft genome sequence of Xylaria grammica IHI A82.</title>
        <authorList>
            <person name="Buettner E."/>
            <person name="Kellner H."/>
        </authorList>
    </citation>
    <scope>NUCLEOTIDE SEQUENCE [LARGE SCALE GENOMIC DNA]</scope>
    <source>
        <strain evidence="7 8">IHI A82</strain>
    </source>
</reference>
<comment type="similarity">
    <text evidence="2">Belongs to the paxM FAD-dependent monooxygenase family.</text>
</comment>
<dbReference type="InterPro" id="IPR002938">
    <property type="entry name" value="FAD-bd"/>
</dbReference>
<sequence length="423" mass="46022">MPTPSIRIAIIGGGLAGASLGNALIHIPQLDVHIFESAPEFSERGAAIGLSRNAQHALQQFIPSAMELLSAAGAVPMRSSRLMIGSGPQAGTFVCDVGEEELQSSSPAEPALVVHRASFLRELLAPIPQEALHANKRVTSIQSTSIGESITFHDGQVETFDAVIGADGVFSVVRKHVVSDQEWTGTPSGFWDCRNLIPYDRARAALGDEYFEVDRQYGWAGDGSYFLHDVLEDRTVVQCVMSGTEKESPPNRIHKLTRPFLKEKLGSWLDGPIAGKMIDLLIDQPNPEGYSSWEHKNTSTYTKGAICIVGDAAHAMTPWQGAGAGQAIEDAMIMGTLLSQVFSADDIPKAFGAFDAVRKPRCQRIIDSSRETGQIMCGQHPDVSLDAREMKEALKAKWGFILGLDMAQHQEDALEMMRQLRNN</sequence>
<keyword evidence="4" id="KW-0274">FAD</keyword>
<comment type="pathway">
    <text evidence="1">Secondary metabolite biosynthesis.</text>
</comment>
<protein>
    <recommendedName>
        <fullName evidence="6">FAD-binding domain-containing protein</fullName>
    </recommendedName>
</protein>
<evidence type="ECO:0000256" key="1">
    <source>
        <dbReference type="ARBA" id="ARBA00005179"/>
    </source>
</evidence>
<dbReference type="EMBL" id="RYZI01000467">
    <property type="protein sequence ID" value="RWA05190.1"/>
    <property type="molecule type" value="Genomic_DNA"/>
</dbReference>
<dbReference type="GO" id="GO:0016491">
    <property type="term" value="F:oxidoreductase activity"/>
    <property type="evidence" value="ECO:0007669"/>
    <property type="project" value="UniProtKB-KW"/>
</dbReference>
<dbReference type="InterPro" id="IPR051104">
    <property type="entry name" value="FAD_monoxygenase"/>
</dbReference>
<evidence type="ECO:0000259" key="6">
    <source>
        <dbReference type="Pfam" id="PF01494"/>
    </source>
</evidence>
<dbReference type="GO" id="GO:0044550">
    <property type="term" value="P:secondary metabolite biosynthetic process"/>
    <property type="evidence" value="ECO:0007669"/>
    <property type="project" value="TreeGrafter"/>
</dbReference>
<dbReference type="Proteomes" id="UP000286045">
    <property type="component" value="Unassembled WGS sequence"/>
</dbReference>
<organism evidence="7 8">
    <name type="scientific">Xylaria grammica</name>
    <dbReference type="NCBI Taxonomy" id="363999"/>
    <lineage>
        <taxon>Eukaryota</taxon>
        <taxon>Fungi</taxon>
        <taxon>Dikarya</taxon>
        <taxon>Ascomycota</taxon>
        <taxon>Pezizomycotina</taxon>
        <taxon>Sordariomycetes</taxon>
        <taxon>Xylariomycetidae</taxon>
        <taxon>Xylariales</taxon>
        <taxon>Xylariaceae</taxon>
        <taxon>Xylaria</taxon>
    </lineage>
</organism>
<dbReference type="Pfam" id="PF01494">
    <property type="entry name" value="FAD_binding_3"/>
    <property type="match status" value="1"/>
</dbReference>
<evidence type="ECO:0000313" key="7">
    <source>
        <dbReference type="EMBL" id="RWA05190.1"/>
    </source>
</evidence>
<dbReference type="STRING" id="363999.A0A439CSS1"/>
<keyword evidence="3" id="KW-0285">Flavoprotein</keyword>
<dbReference type="SUPFAM" id="SSF51905">
    <property type="entry name" value="FAD/NAD(P)-binding domain"/>
    <property type="match status" value="1"/>
</dbReference>
<evidence type="ECO:0000256" key="5">
    <source>
        <dbReference type="ARBA" id="ARBA00023002"/>
    </source>
</evidence>
<dbReference type="PANTHER" id="PTHR46720">
    <property type="entry name" value="HYDROXYLASE, PUTATIVE (AFU_ORTHOLOGUE AFUA_3G01460)-RELATED"/>
    <property type="match status" value="1"/>
</dbReference>
<evidence type="ECO:0000256" key="3">
    <source>
        <dbReference type="ARBA" id="ARBA00022630"/>
    </source>
</evidence>
<evidence type="ECO:0000256" key="4">
    <source>
        <dbReference type="ARBA" id="ARBA00022827"/>
    </source>
</evidence>
<evidence type="ECO:0000313" key="8">
    <source>
        <dbReference type="Proteomes" id="UP000286045"/>
    </source>
</evidence>
<dbReference type="Gene3D" id="3.50.50.60">
    <property type="entry name" value="FAD/NAD(P)-binding domain"/>
    <property type="match status" value="1"/>
</dbReference>
<keyword evidence="5" id="KW-0560">Oxidoreductase</keyword>